<evidence type="ECO:0000256" key="1">
    <source>
        <dbReference type="SAM" id="MobiDB-lite"/>
    </source>
</evidence>
<keyword evidence="2" id="KW-0449">Lipoprotein</keyword>
<evidence type="ECO:0000313" key="3">
    <source>
        <dbReference type="Proteomes" id="UP001560573"/>
    </source>
</evidence>
<accession>A0ABV3ZHT6</accession>
<dbReference type="Gene3D" id="1.25.40.390">
    <property type="match status" value="1"/>
</dbReference>
<dbReference type="Pfam" id="PF12771">
    <property type="entry name" value="SusD-like_2"/>
    <property type="match status" value="1"/>
</dbReference>
<dbReference type="RefSeq" id="WP_369330863.1">
    <property type="nucleotide sequence ID" value="NZ_JAULBC010000006.1"/>
</dbReference>
<proteinExistence type="predicted"/>
<name>A0ABV3ZHT6_9BACT</name>
<evidence type="ECO:0000313" key="2">
    <source>
        <dbReference type="EMBL" id="MEX6689456.1"/>
    </source>
</evidence>
<dbReference type="SUPFAM" id="SSF48452">
    <property type="entry name" value="TPR-like"/>
    <property type="match status" value="1"/>
</dbReference>
<protein>
    <submittedName>
        <fullName evidence="2">SusD/RagB family nutrient-binding outer membrane lipoprotein</fullName>
    </submittedName>
</protein>
<dbReference type="InterPro" id="IPR011990">
    <property type="entry name" value="TPR-like_helical_dom_sf"/>
</dbReference>
<dbReference type="InterPro" id="IPR041662">
    <property type="entry name" value="SusD-like_2"/>
</dbReference>
<dbReference type="PROSITE" id="PS51257">
    <property type="entry name" value="PROKAR_LIPOPROTEIN"/>
    <property type="match status" value="1"/>
</dbReference>
<sequence>MKKTYIALALFIMGLTTISCKKFLDINKDPNHPTSVSEALILSPVEVTMATSVVGGYNGTIAAYWMQQLSLNQPPPNAETYRITPVDVDNTWSYYIYPNTLENLKDLTFQAEAAGHNEYAAIGKALLAFNFAIATDIWGDIPFSEALQIEKYLKPKYDNQEAIYAGIQNLLDSGIYYANQPSSGVVPGSDDYIYGGDMDKWKKFMYMLKARFYLRLTKAPGRTASNQADSALNALANGFASNDDNAFVPYPGSPSAENPWYMNTLPGAGGVVLAASFVDSLKSRNDPRLPVIAAKANDGSYTGRKSGEDASPDPTAFSSVNTFYGGYLPLDESNSAGAGANLYLATYTEQLFIKAEATFIKSGAAAATPIYQAAIAAHMQMLGVDGSAYIASRGPLTSANGLEQIITEKYVADFLSIETYNDWRRTGFPRLTLAQNAYVNYIPRRWPYGNTTILTNPQPQQSLTTKDPVWWDKQ</sequence>
<dbReference type="Proteomes" id="UP001560573">
    <property type="component" value="Unassembled WGS sequence"/>
</dbReference>
<organism evidence="2 3">
    <name type="scientific">Danxiaibacter flavus</name>
    <dbReference type="NCBI Taxonomy" id="3049108"/>
    <lineage>
        <taxon>Bacteria</taxon>
        <taxon>Pseudomonadati</taxon>
        <taxon>Bacteroidota</taxon>
        <taxon>Chitinophagia</taxon>
        <taxon>Chitinophagales</taxon>
        <taxon>Chitinophagaceae</taxon>
        <taxon>Danxiaibacter</taxon>
    </lineage>
</organism>
<feature type="compositionally biased region" description="Polar residues" evidence="1">
    <location>
        <begin position="453"/>
        <end position="465"/>
    </location>
</feature>
<keyword evidence="3" id="KW-1185">Reference proteome</keyword>
<comment type="caution">
    <text evidence="2">The sequence shown here is derived from an EMBL/GenBank/DDBJ whole genome shotgun (WGS) entry which is preliminary data.</text>
</comment>
<gene>
    <name evidence="2" type="ORF">QTN47_18255</name>
</gene>
<feature type="region of interest" description="Disordered" evidence="1">
    <location>
        <begin position="453"/>
        <end position="474"/>
    </location>
</feature>
<reference evidence="2 3" key="1">
    <citation type="submission" date="2023-07" db="EMBL/GenBank/DDBJ databases">
        <authorList>
            <person name="Lian W.-H."/>
        </authorList>
    </citation>
    <scope>NUCLEOTIDE SEQUENCE [LARGE SCALE GENOMIC DNA]</scope>
    <source>
        <strain evidence="2 3">SYSU DXS3180</strain>
    </source>
</reference>
<dbReference type="EMBL" id="JAULBC010000006">
    <property type="protein sequence ID" value="MEX6689456.1"/>
    <property type="molecule type" value="Genomic_DNA"/>
</dbReference>